<dbReference type="InterPro" id="IPR001810">
    <property type="entry name" value="F-box_dom"/>
</dbReference>
<keyword evidence="3" id="KW-1185">Reference proteome</keyword>
<reference evidence="3" key="1">
    <citation type="journal article" date="2018" name="Nat. Microbiol.">
        <title>Leveraging single-cell genomics to expand the fungal tree of life.</title>
        <authorList>
            <person name="Ahrendt S.R."/>
            <person name="Quandt C.A."/>
            <person name="Ciobanu D."/>
            <person name="Clum A."/>
            <person name="Salamov A."/>
            <person name="Andreopoulos B."/>
            <person name="Cheng J.F."/>
            <person name="Woyke T."/>
            <person name="Pelin A."/>
            <person name="Henrissat B."/>
            <person name="Reynolds N.K."/>
            <person name="Benny G.L."/>
            <person name="Smith M.E."/>
            <person name="James T.Y."/>
            <person name="Grigoriev I.V."/>
        </authorList>
    </citation>
    <scope>NUCLEOTIDE SEQUENCE [LARGE SCALE GENOMIC DNA]</scope>
    <source>
        <strain evidence="3">RSA 1356</strain>
    </source>
</reference>
<dbReference type="SUPFAM" id="SSF81383">
    <property type="entry name" value="F-box domain"/>
    <property type="match status" value="1"/>
</dbReference>
<proteinExistence type="predicted"/>
<dbReference type="Gene3D" id="1.20.1280.50">
    <property type="match status" value="1"/>
</dbReference>
<sequence>MPDRLARRTATPPPPSPPPLRRWLRRQCWRPKRLLRLEDYAARELLALLTTETSTPLSASGSLSRACRQRASSRSLTAAFPNARSAQRGTTAPAILRLPVELVLAFMRLLPPEDVFALERTCHRLHCVLADNAEMRYATMYRWRFAAWRSEHALLQYWRKQFGLSQWRDLYERRARLETRWRNGDWRLLTAQLPGYDSLGAHALLVSVGVGVMAAVRAGGAMARIALESASVHATPPLSGDVGVTMRVMTSHDTRSATELLPAVEETAGRPVELRANEHLAMTVTHTDQAGMASVVMLWCARTMRFLGSLSIGAANCRLIGRRILKIVPFTGEAAVYELNPSTSAGLPQLTERPMPHLGWRWDVLAAHPLQQDRWLLAGGNEANRPAMSRWAIVDLARPSFNVVCKGAIQFNATTVHVLDVQLNGQTIMLTGSAGAHVSEAPHQHTGQDSLDASLAPNGKANVDRLDDLLCMSRQDSGATDLEEKTDSLWATQYRWLYVRAIDGSYRWARRFVLGHVRAVHLHADLDRVYVHTTMQQLRLFRARDGVMLGCIDFFGGAHLYHVLGSLWLSVDPGHGFDCRGSAAAGCSRRCLRTGTYTEEEGVAGQPPNASALAKHHALRERLAHPPTNELGVQRLVLYDMARACLVGVFPLPRDQRLAIGGTLPFAVNPAQFAFRDGSGIAASLTFDYE</sequence>
<gene>
    <name evidence="2" type="ORF">THASP1DRAFT_28164</name>
</gene>
<dbReference type="InterPro" id="IPR036047">
    <property type="entry name" value="F-box-like_dom_sf"/>
</dbReference>
<dbReference type="AlphaFoldDB" id="A0A4P9XUY6"/>
<dbReference type="Proteomes" id="UP000271241">
    <property type="component" value="Unassembled WGS sequence"/>
</dbReference>
<dbReference type="OrthoDB" id="10457141at2759"/>
<protein>
    <recommendedName>
        <fullName evidence="1">F-box domain-containing protein</fullName>
    </recommendedName>
</protein>
<accession>A0A4P9XUY6</accession>
<feature type="domain" description="F-box" evidence="1">
    <location>
        <begin position="92"/>
        <end position="140"/>
    </location>
</feature>
<evidence type="ECO:0000313" key="3">
    <source>
        <dbReference type="Proteomes" id="UP000271241"/>
    </source>
</evidence>
<name>A0A4P9XUY6_9FUNG</name>
<evidence type="ECO:0000259" key="1">
    <source>
        <dbReference type="PROSITE" id="PS50181"/>
    </source>
</evidence>
<organism evidence="2 3">
    <name type="scientific">Thamnocephalis sphaerospora</name>
    <dbReference type="NCBI Taxonomy" id="78915"/>
    <lineage>
        <taxon>Eukaryota</taxon>
        <taxon>Fungi</taxon>
        <taxon>Fungi incertae sedis</taxon>
        <taxon>Zoopagomycota</taxon>
        <taxon>Zoopagomycotina</taxon>
        <taxon>Zoopagomycetes</taxon>
        <taxon>Zoopagales</taxon>
        <taxon>Sigmoideomycetaceae</taxon>
        <taxon>Thamnocephalis</taxon>
    </lineage>
</organism>
<dbReference type="PROSITE" id="PS50181">
    <property type="entry name" value="FBOX"/>
    <property type="match status" value="1"/>
</dbReference>
<evidence type="ECO:0000313" key="2">
    <source>
        <dbReference type="EMBL" id="RKP10048.1"/>
    </source>
</evidence>
<dbReference type="EMBL" id="KZ992473">
    <property type="protein sequence ID" value="RKP10048.1"/>
    <property type="molecule type" value="Genomic_DNA"/>
</dbReference>